<evidence type="ECO:0000256" key="9">
    <source>
        <dbReference type="RuleBase" id="RU363066"/>
    </source>
</evidence>
<dbReference type="RefSeq" id="WP_390330850.1">
    <property type="nucleotide sequence ID" value="NZ_JBHRTP010000008.1"/>
</dbReference>
<comment type="pathway">
    <text evidence="1">Carbohydrate acid metabolism.</text>
</comment>
<evidence type="ECO:0000256" key="6">
    <source>
        <dbReference type="ARBA" id="ARBA00022777"/>
    </source>
</evidence>
<evidence type="ECO:0000313" key="10">
    <source>
        <dbReference type="EMBL" id="MFC3107012.1"/>
    </source>
</evidence>
<keyword evidence="11" id="KW-1185">Reference proteome</keyword>
<gene>
    <name evidence="10" type="ORF">ACFOFO_03395</name>
</gene>
<comment type="similarity">
    <text evidence="2 9">Belongs to the gluconokinase GntK/GntV family.</text>
</comment>
<dbReference type="NCBIfam" id="TIGR01313">
    <property type="entry name" value="therm_gnt_kin"/>
    <property type="match status" value="1"/>
</dbReference>
<evidence type="ECO:0000256" key="7">
    <source>
        <dbReference type="ARBA" id="ARBA00022840"/>
    </source>
</evidence>
<proteinExistence type="inferred from homology"/>
<evidence type="ECO:0000256" key="2">
    <source>
        <dbReference type="ARBA" id="ARBA00008420"/>
    </source>
</evidence>
<dbReference type="PANTHER" id="PTHR43442">
    <property type="entry name" value="GLUCONOKINASE-RELATED"/>
    <property type="match status" value="1"/>
</dbReference>
<dbReference type="InterPro" id="IPR027417">
    <property type="entry name" value="P-loop_NTPase"/>
</dbReference>
<dbReference type="CDD" id="cd02021">
    <property type="entry name" value="GntK"/>
    <property type="match status" value="1"/>
</dbReference>
<evidence type="ECO:0000313" key="11">
    <source>
        <dbReference type="Proteomes" id="UP001595530"/>
    </source>
</evidence>
<dbReference type="EMBL" id="JBHRTP010000008">
    <property type="protein sequence ID" value="MFC3107012.1"/>
    <property type="molecule type" value="Genomic_DNA"/>
</dbReference>
<evidence type="ECO:0000256" key="4">
    <source>
        <dbReference type="ARBA" id="ARBA00022679"/>
    </source>
</evidence>
<sequence length="180" mass="19979">MNKTVGNTAGSPKRWVVMGVSGCGKSEIGQRLADRLGIAYVEGDNDHPAANIAKMATGTPLDDTDRNEWLLGLQARIRAAQQRGEALVLSCSALKRRYRDLLRAGDPALVFIHLEGDRDLIASRMRQRPGHFMPVTLLDSQFLDLEPLMDDELGIRLNIECGPEQIVDQVLQRFSKDVEI</sequence>
<name>A0ABV7EZL3_9BURK</name>
<organism evidence="10 11">
    <name type="scientific">Undibacterium arcticum</name>
    <dbReference type="NCBI Taxonomy" id="1762892"/>
    <lineage>
        <taxon>Bacteria</taxon>
        <taxon>Pseudomonadati</taxon>
        <taxon>Pseudomonadota</taxon>
        <taxon>Betaproteobacteria</taxon>
        <taxon>Burkholderiales</taxon>
        <taxon>Oxalobacteraceae</taxon>
        <taxon>Undibacterium</taxon>
    </lineage>
</organism>
<keyword evidence="4 9" id="KW-0808">Transferase</keyword>
<dbReference type="Proteomes" id="UP001595530">
    <property type="component" value="Unassembled WGS sequence"/>
</dbReference>
<dbReference type="EC" id="2.7.1.12" evidence="3 9"/>
<dbReference type="Gene3D" id="3.40.50.300">
    <property type="entry name" value="P-loop containing nucleotide triphosphate hydrolases"/>
    <property type="match status" value="1"/>
</dbReference>
<dbReference type="PANTHER" id="PTHR43442:SF3">
    <property type="entry name" value="GLUCONOKINASE-RELATED"/>
    <property type="match status" value="1"/>
</dbReference>
<reference evidence="11" key="1">
    <citation type="journal article" date="2019" name="Int. J. Syst. Evol. Microbiol.">
        <title>The Global Catalogue of Microorganisms (GCM) 10K type strain sequencing project: providing services to taxonomists for standard genome sequencing and annotation.</title>
        <authorList>
            <consortium name="The Broad Institute Genomics Platform"/>
            <consortium name="The Broad Institute Genome Sequencing Center for Infectious Disease"/>
            <person name="Wu L."/>
            <person name="Ma J."/>
        </authorList>
    </citation>
    <scope>NUCLEOTIDE SEQUENCE [LARGE SCALE GENOMIC DNA]</scope>
    <source>
        <strain evidence="11">KCTC 42986</strain>
    </source>
</reference>
<dbReference type="InterPro" id="IPR006001">
    <property type="entry name" value="Therm_gnt_kin"/>
</dbReference>
<evidence type="ECO:0000256" key="8">
    <source>
        <dbReference type="ARBA" id="ARBA00048090"/>
    </source>
</evidence>
<evidence type="ECO:0000256" key="3">
    <source>
        <dbReference type="ARBA" id="ARBA00012054"/>
    </source>
</evidence>
<dbReference type="SUPFAM" id="SSF52540">
    <property type="entry name" value="P-loop containing nucleoside triphosphate hydrolases"/>
    <property type="match status" value="1"/>
</dbReference>
<keyword evidence="6 9" id="KW-0418">Kinase</keyword>
<comment type="catalytic activity">
    <reaction evidence="8 9">
        <text>D-gluconate + ATP = 6-phospho-D-gluconate + ADP + H(+)</text>
        <dbReference type="Rhea" id="RHEA:19433"/>
        <dbReference type="ChEBI" id="CHEBI:15378"/>
        <dbReference type="ChEBI" id="CHEBI:18391"/>
        <dbReference type="ChEBI" id="CHEBI:30616"/>
        <dbReference type="ChEBI" id="CHEBI:58759"/>
        <dbReference type="ChEBI" id="CHEBI:456216"/>
        <dbReference type="EC" id="2.7.1.12"/>
    </reaction>
</comment>
<accession>A0ABV7EZL3</accession>
<comment type="caution">
    <text evidence="10">The sequence shown here is derived from an EMBL/GenBank/DDBJ whole genome shotgun (WGS) entry which is preliminary data.</text>
</comment>
<keyword evidence="5 9" id="KW-0547">Nucleotide-binding</keyword>
<protein>
    <recommendedName>
        <fullName evidence="3 9">Gluconokinase</fullName>
        <ecNumber evidence="3 9">2.7.1.12</ecNumber>
    </recommendedName>
</protein>
<evidence type="ECO:0000256" key="1">
    <source>
        <dbReference type="ARBA" id="ARBA00004761"/>
    </source>
</evidence>
<keyword evidence="7 9" id="KW-0067">ATP-binding</keyword>
<evidence type="ECO:0000256" key="5">
    <source>
        <dbReference type="ARBA" id="ARBA00022741"/>
    </source>
</evidence>
<dbReference type="Pfam" id="PF13671">
    <property type="entry name" value="AAA_33"/>
    <property type="match status" value="1"/>
</dbReference>